<dbReference type="OrthoDB" id="9808017at2"/>
<dbReference type="Pfam" id="PF03551">
    <property type="entry name" value="PadR"/>
    <property type="match status" value="1"/>
</dbReference>
<dbReference type="InterPro" id="IPR005149">
    <property type="entry name" value="Tscrpt_reg_PadR_N"/>
</dbReference>
<evidence type="ECO:0000259" key="1">
    <source>
        <dbReference type="Pfam" id="PF03551"/>
    </source>
</evidence>
<dbReference type="AlphaFoldDB" id="N2B7X6"/>
<sequence>MIYPINPVLMELLVLAMICQSDSYGYQISQQMKKVSNLKDSTLYPVLRRLAENEYVDIYDQQFQGRNRKYYRITDAGRKQKAYLEQEWNSHIDAVKEILNNSRPAEGGKDE</sequence>
<dbReference type="PANTHER" id="PTHR33169:SF14">
    <property type="entry name" value="TRANSCRIPTIONAL REGULATOR RV3488"/>
    <property type="match status" value="1"/>
</dbReference>
<dbReference type="eggNOG" id="COG1695">
    <property type="taxonomic scope" value="Bacteria"/>
</dbReference>
<dbReference type="PATRIC" id="fig|1235802.3.peg.929"/>
<protein>
    <recommendedName>
        <fullName evidence="1">Transcription regulator PadR N-terminal domain-containing protein</fullName>
    </recommendedName>
</protein>
<comment type="caution">
    <text evidence="2">The sequence shown here is derived from an EMBL/GenBank/DDBJ whole genome shotgun (WGS) entry which is preliminary data.</text>
</comment>
<dbReference type="Proteomes" id="UP000012589">
    <property type="component" value="Unassembled WGS sequence"/>
</dbReference>
<dbReference type="SUPFAM" id="SSF46785">
    <property type="entry name" value="Winged helix' DNA-binding domain"/>
    <property type="match status" value="1"/>
</dbReference>
<keyword evidence="3" id="KW-1185">Reference proteome</keyword>
<dbReference type="Gene3D" id="1.10.10.10">
    <property type="entry name" value="Winged helix-like DNA-binding domain superfamily/Winged helix DNA-binding domain"/>
    <property type="match status" value="1"/>
</dbReference>
<dbReference type="EMBL" id="AQFT01000023">
    <property type="protein sequence ID" value="EMZ36496.1"/>
    <property type="molecule type" value="Genomic_DNA"/>
</dbReference>
<reference evidence="2 3" key="1">
    <citation type="journal article" date="2014" name="Genome Announc.">
        <title>Draft genome sequences of the altered schaedler flora, a defined bacterial community from gnotobiotic mice.</title>
        <authorList>
            <person name="Wannemuehler M.J."/>
            <person name="Overstreet A.M."/>
            <person name="Ward D.V."/>
            <person name="Phillips G.J."/>
        </authorList>
    </citation>
    <scope>NUCLEOTIDE SEQUENCE [LARGE SCALE GENOMIC DNA]</scope>
    <source>
        <strain evidence="2 3">ASF492</strain>
    </source>
</reference>
<accession>N2B7X6</accession>
<dbReference type="HOGENOM" id="CLU_063440_3_0_9"/>
<evidence type="ECO:0000313" key="2">
    <source>
        <dbReference type="EMBL" id="EMZ36496.1"/>
    </source>
</evidence>
<dbReference type="PANTHER" id="PTHR33169">
    <property type="entry name" value="PADR-FAMILY TRANSCRIPTIONAL REGULATOR"/>
    <property type="match status" value="1"/>
</dbReference>
<dbReference type="InterPro" id="IPR036388">
    <property type="entry name" value="WH-like_DNA-bd_sf"/>
</dbReference>
<dbReference type="InterPro" id="IPR036390">
    <property type="entry name" value="WH_DNA-bd_sf"/>
</dbReference>
<gene>
    <name evidence="2" type="ORF">C823_00864</name>
</gene>
<dbReference type="STRING" id="1235802.C823_00864"/>
<proteinExistence type="predicted"/>
<organism evidence="2 3">
    <name type="scientific">Eubacterium plexicaudatum ASF492</name>
    <dbReference type="NCBI Taxonomy" id="1235802"/>
    <lineage>
        <taxon>Bacteria</taxon>
        <taxon>Bacillati</taxon>
        <taxon>Bacillota</taxon>
        <taxon>Clostridia</taxon>
        <taxon>Eubacteriales</taxon>
        <taxon>Eubacteriaceae</taxon>
        <taxon>Eubacterium</taxon>
    </lineage>
</organism>
<evidence type="ECO:0000313" key="3">
    <source>
        <dbReference type="Proteomes" id="UP000012589"/>
    </source>
</evidence>
<dbReference type="InterPro" id="IPR052509">
    <property type="entry name" value="Metal_resp_DNA-bind_regulator"/>
</dbReference>
<name>N2B7X6_9FIRM</name>
<feature type="domain" description="Transcription regulator PadR N-terminal" evidence="1">
    <location>
        <begin position="14"/>
        <end position="80"/>
    </location>
</feature>